<reference evidence="2 3" key="1">
    <citation type="submission" date="2018-07" db="EMBL/GenBank/DDBJ databases">
        <title>Whole genome Sequencing of Pseudoxanthomonas gei KCTC 32298 (T).</title>
        <authorList>
            <person name="Kumar S."/>
            <person name="Bansal K."/>
            <person name="Kaur A."/>
            <person name="Patil P."/>
            <person name="Sharma S."/>
            <person name="Patil P.B."/>
        </authorList>
    </citation>
    <scope>NUCLEOTIDE SEQUENCE [LARGE SCALE GENOMIC DNA]</scope>
    <source>
        <strain evidence="2 3">KCTC 32298</strain>
    </source>
</reference>
<name>A0ABX0A784_9GAMM</name>
<evidence type="ECO:0000313" key="2">
    <source>
        <dbReference type="EMBL" id="NDK37393.1"/>
    </source>
</evidence>
<protein>
    <submittedName>
        <fullName evidence="2">Uncharacterized protein</fullName>
    </submittedName>
</protein>
<evidence type="ECO:0000313" key="3">
    <source>
        <dbReference type="Proteomes" id="UP001429354"/>
    </source>
</evidence>
<dbReference type="Proteomes" id="UP001429354">
    <property type="component" value="Unassembled WGS sequence"/>
</dbReference>
<accession>A0ABX0A784</accession>
<keyword evidence="3" id="KW-1185">Reference proteome</keyword>
<dbReference type="RefSeq" id="WP_162347962.1">
    <property type="nucleotide sequence ID" value="NZ_QOVG01000001.1"/>
</dbReference>
<proteinExistence type="predicted"/>
<feature type="signal peptide" evidence="1">
    <location>
        <begin position="1"/>
        <end position="21"/>
    </location>
</feature>
<dbReference type="EMBL" id="QOVG01000001">
    <property type="protein sequence ID" value="NDK37393.1"/>
    <property type="molecule type" value="Genomic_DNA"/>
</dbReference>
<evidence type="ECO:0000256" key="1">
    <source>
        <dbReference type="SAM" id="SignalP"/>
    </source>
</evidence>
<gene>
    <name evidence="2" type="ORF">DT603_00845</name>
</gene>
<organism evidence="2 3">
    <name type="scientific">Pseudoxanthomonas gei</name>
    <dbReference type="NCBI Taxonomy" id="1383030"/>
    <lineage>
        <taxon>Bacteria</taxon>
        <taxon>Pseudomonadati</taxon>
        <taxon>Pseudomonadota</taxon>
        <taxon>Gammaproteobacteria</taxon>
        <taxon>Lysobacterales</taxon>
        <taxon>Lysobacteraceae</taxon>
        <taxon>Pseudoxanthomonas</taxon>
    </lineage>
</organism>
<feature type="chain" id="PRO_5046953891" evidence="1">
    <location>
        <begin position="22"/>
        <end position="170"/>
    </location>
</feature>
<keyword evidence="1" id="KW-0732">Signal</keyword>
<sequence>MNRILFLGWLAGICASPPAVSADAAPPDVAADALGSEWVPVDPALLADMRGGMVLPSGLSLSFGIDRLVYVNGDLVASTRLHIADIAQMTQEDAAALVALNQGTVIQVGSGNAISPGPATNGLVIQNTLDNQDIRALTSLQVGVDTLGLLQEINSYDALHNALIASPGGP</sequence>
<comment type="caution">
    <text evidence="2">The sequence shown here is derived from an EMBL/GenBank/DDBJ whole genome shotgun (WGS) entry which is preliminary data.</text>
</comment>